<dbReference type="AlphaFoldDB" id="A0A1I6HPD7"/>
<dbReference type="OrthoDB" id="7625707at2"/>
<evidence type="ECO:0000313" key="1">
    <source>
        <dbReference type="EMBL" id="SFR56315.1"/>
    </source>
</evidence>
<dbReference type="RefSeq" id="WP_090201423.1">
    <property type="nucleotide sequence ID" value="NZ_FOYP01000002.1"/>
</dbReference>
<reference evidence="2" key="1">
    <citation type="submission" date="2016-10" db="EMBL/GenBank/DDBJ databases">
        <authorList>
            <person name="Varghese N."/>
            <person name="Submissions S."/>
        </authorList>
    </citation>
    <scope>NUCLEOTIDE SEQUENCE [LARGE SCALE GENOMIC DNA]</scope>
    <source>
        <strain evidence="2">DSM 26879</strain>
    </source>
</reference>
<accession>A0A1I6HPD7</accession>
<dbReference type="InterPro" id="IPR018666">
    <property type="entry name" value="DUF2125"/>
</dbReference>
<keyword evidence="2" id="KW-1185">Reference proteome</keyword>
<evidence type="ECO:0000313" key="2">
    <source>
        <dbReference type="Proteomes" id="UP000199478"/>
    </source>
</evidence>
<evidence type="ECO:0008006" key="3">
    <source>
        <dbReference type="Google" id="ProtNLM"/>
    </source>
</evidence>
<organism evidence="1 2">
    <name type="scientific">Yoonia tamlensis</name>
    <dbReference type="NCBI Taxonomy" id="390270"/>
    <lineage>
        <taxon>Bacteria</taxon>
        <taxon>Pseudomonadati</taxon>
        <taxon>Pseudomonadota</taxon>
        <taxon>Alphaproteobacteria</taxon>
        <taxon>Rhodobacterales</taxon>
        <taxon>Paracoccaceae</taxon>
        <taxon>Yoonia</taxon>
    </lineage>
</organism>
<dbReference type="STRING" id="390270.SAMN04488005_2915"/>
<proteinExistence type="predicted"/>
<dbReference type="Pfam" id="PF09898">
    <property type="entry name" value="DUF2125"/>
    <property type="match status" value="1"/>
</dbReference>
<gene>
    <name evidence="1" type="ORF">SAMN04488005_2915</name>
</gene>
<dbReference type="EMBL" id="FOYP01000002">
    <property type="protein sequence ID" value="SFR56315.1"/>
    <property type="molecule type" value="Genomic_DNA"/>
</dbReference>
<dbReference type="Proteomes" id="UP000199478">
    <property type="component" value="Unassembled WGS sequence"/>
</dbReference>
<protein>
    <recommendedName>
        <fullName evidence="3">DUF2125 domain-containing protein</fullName>
    </recommendedName>
</protein>
<name>A0A1I6HPD7_9RHOB</name>
<sequence length="330" mass="35488">MRRLTFFVLFLAALYSGYWFVGARAVAHGAQVAIAQARAEGWDLTYSDMNTLGFPSRFDTTLSDISIAPRGADWQWAAPFLQVFALSYQPNRVIAAFADDQTLRIGGQTLQITAEGLRASAGVAANTALSFDDAAVAVGGVAVASDFGWQLGLDRALVALRAAPAAENRYDAYFDADRITLPMPVAQQIDPTGVLGAVLTRAVFDSALTFDRPLDRHAVDGRGPAPKATRFTLRNLTLIWGPVEIRAQGAFDIDPLGNPDGRITFRSDQWREIIDLMVAAGAIDAGLAPTYVTFANALAVDGGAPEFPLQFRDGRMSLGPLPIGPAPRFW</sequence>